<gene>
    <name evidence="1" type="ORF">ETAA1_61580</name>
</gene>
<keyword evidence="2" id="KW-1185">Reference proteome</keyword>
<dbReference type="RefSeq" id="WP_202920519.1">
    <property type="nucleotide sequence ID" value="NZ_CP036273.1"/>
</dbReference>
<dbReference type="EMBL" id="CP036273">
    <property type="protein sequence ID" value="QDU24144.1"/>
    <property type="molecule type" value="Genomic_DNA"/>
</dbReference>
<organism evidence="1 2">
    <name type="scientific">Urbifossiella limnaea</name>
    <dbReference type="NCBI Taxonomy" id="2528023"/>
    <lineage>
        <taxon>Bacteria</taxon>
        <taxon>Pseudomonadati</taxon>
        <taxon>Planctomycetota</taxon>
        <taxon>Planctomycetia</taxon>
        <taxon>Gemmatales</taxon>
        <taxon>Gemmataceae</taxon>
        <taxon>Urbifossiella</taxon>
    </lineage>
</organism>
<dbReference type="InterPro" id="IPR012489">
    <property type="entry name" value="NucleaseA_inhib-like"/>
</dbReference>
<dbReference type="AlphaFoldDB" id="A0A517Y392"/>
<dbReference type="KEGG" id="uli:ETAA1_61580"/>
<protein>
    <submittedName>
        <fullName evidence="1">Nuclease A inhibitor-like protein</fullName>
    </submittedName>
</protein>
<dbReference type="Pfam" id="PF07924">
    <property type="entry name" value="NuiA"/>
    <property type="match status" value="1"/>
</dbReference>
<dbReference type="InterPro" id="IPR036587">
    <property type="entry name" value="NucleaseA_inhib-like_sf"/>
</dbReference>
<evidence type="ECO:0000313" key="2">
    <source>
        <dbReference type="Proteomes" id="UP000319576"/>
    </source>
</evidence>
<accession>A0A517Y392</accession>
<dbReference type="Gene3D" id="3.40.1460.10">
    <property type="entry name" value="Nuclease A inhibitor-like"/>
    <property type="match status" value="1"/>
</dbReference>
<reference evidence="1 2" key="1">
    <citation type="submission" date="2019-02" db="EMBL/GenBank/DDBJ databases">
        <title>Deep-cultivation of Planctomycetes and their phenomic and genomic characterization uncovers novel biology.</title>
        <authorList>
            <person name="Wiegand S."/>
            <person name="Jogler M."/>
            <person name="Boedeker C."/>
            <person name="Pinto D."/>
            <person name="Vollmers J."/>
            <person name="Rivas-Marin E."/>
            <person name="Kohn T."/>
            <person name="Peeters S.H."/>
            <person name="Heuer A."/>
            <person name="Rast P."/>
            <person name="Oberbeckmann S."/>
            <person name="Bunk B."/>
            <person name="Jeske O."/>
            <person name="Meyerdierks A."/>
            <person name="Storesund J.E."/>
            <person name="Kallscheuer N."/>
            <person name="Luecker S."/>
            <person name="Lage O.M."/>
            <person name="Pohl T."/>
            <person name="Merkel B.J."/>
            <person name="Hornburger P."/>
            <person name="Mueller R.-W."/>
            <person name="Bruemmer F."/>
            <person name="Labrenz M."/>
            <person name="Spormann A.M."/>
            <person name="Op den Camp H."/>
            <person name="Overmann J."/>
            <person name="Amann R."/>
            <person name="Jetten M.S.M."/>
            <person name="Mascher T."/>
            <person name="Medema M.H."/>
            <person name="Devos D.P."/>
            <person name="Kaster A.-K."/>
            <person name="Ovreas L."/>
            <person name="Rohde M."/>
            <person name="Galperin M.Y."/>
            <person name="Jogler C."/>
        </authorList>
    </citation>
    <scope>NUCLEOTIDE SEQUENCE [LARGE SCALE GENOMIC DNA]</scope>
    <source>
        <strain evidence="1 2">ETA_A1</strain>
    </source>
</reference>
<name>A0A517Y392_9BACT</name>
<sequence>MLSDTTQLLRQVTTGLLYPAGVGFRWEAFEWPGTGGLPNPDWVRRRGFHQASVPASQLSVDEFFAPLEQDRDDDRAVPARYRVVAAAVREHLSDAIVVRVGVGKVTVYVVGRTPDGLWAGLKTTAIDP</sequence>
<proteinExistence type="predicted"/>
<dbReference type="SUPFAM" id="SSF82602">
    <property type="entry name" value="Nuclease A inhibitor (NuiA)"/>
    <property type="match status" value="1"/>
</dbReference>
<evidence type="ECO:0000313" key="1">
    <source>
        <dbReference type="EMBL" id="QDU24144.1"/>
    </source>
</evidence>
<dbReference type="Proteomes" id="UP000319576">
    <property type="component" value="Chromosome"/>
</dbReference>